<sequence length="102" mass="11735">MIILTDDPLHPPPQVKTKDLGYWRANRMEVKNPAHFVLKTLGQSWPYDEGVKSCWNVYGLPSVTSFIHGMTTPLRASLQTSFVTFWSSLKKWRHNLYLCTGP</sequence>
<proteinExistence type="predicted"/>
<organism evidence="1">
    <name type="scientific">Lepeophtheirus salmonis</name>
    <name type="common">Salmon louse</name>
    <name type="synonym">Caligus salmonis</name>
    <dbReference type="NCBI Taxonomy" id="72036"/>
    <lineage>
        <taxon>Eukaryota</taxon>
        <taxon>Metazoa</taxon>
        <taxon>Ecdysozoa</taxon>
        <taxon>Arthropoda</taxon>
        <taxon>Crustacea</taxon>
        <taxon>Multicrustacea</taxon>
        <taxon>Hexanauplia</taxon>
        <taxon>Copepoda</taxon>
        <taxon>Siphonostomatoida</taxon>
        <taxon>Caligidae</taxon>
        <taxon>Lepeophtheirus</taxon>
    </lineage>
</organism>
<name>A0A0K2U8D8_LEPSM</name>
<dbReference type="EMBL" id="HACA01017122">
    <property type="protein sequence ID" value="CDW34483.1"/>
    <property type="molecule type" value="Transcribed_RNA"/>
</dbReference>
<dbReference type="AlphaFoldDB" id="A0A0K2U8D8"/>
<evidence type="ECO:0000313" key="1">
    <source>
        <dbReference type="EMBL" id="CDW34483.1"/>
    </source>
</evidence>
<reference evidence="1" key="1">
    <citation type="submission" date="2014-05" db="EMBL/GenBank/DDBJ databases">
        <authorList>
            <person name="Chronopoulou M."/>
        </authorList>
    </citation>
    <scope>NUCLEOTIDE SEQUENCE</scope>
    <source>
        <tissue evidence="1">Whole organism</tissue>
    </source>
</reference>
<accession>A0A0K2U8D8</accession>
<protein>
    <submittedName>
        <fullName evidence="1">Uncharacterized protein</fullName>
    </submittedName>
</protein>